<dbReference type="PROSITE" id="PS00572">
    <property type="entry name" value="GLYCOSYL_HYDROL_F1_1"/>
    <property type="match status" value="1"/>
</dbReference>
<evidence type="ECO:0000256" key="3">
    <source>
        <dbReference type="ARBA" id="ARBA00012744"/>
    </source>
</evidence>
<keyword evidence="12" id="KW-1185">Reference proteome</keyword>
<accession>A0ABT9Q267</accession>
<dbReference type="Pfam" id="PF00232">
    <property type="entry name" value="Glyco_hydro_1"/>
    <property type="match status" value="1"/>
</dbReference>
<keyword evidence="5" id="KW-0136">Cellulose degradation</keyword>
<dbReference type="SUPFAM" id="SSF51445">
    <property type="entry name" value="(Trans)glycosidases"/>
    <property type="match status" value="1"/>
</dbReference>
<evidence type="ECO:0000256" key="10">
    <source>
        <dbReference type="RuleBase" id="RU361175"/>
    </source>
</evidence>
<dbReference type="RefSeq" id="WP_307553623.1">
    <property type="nucleotide sequence ID" value="NZ_JAUSQU010000001.1"/>
</dbReference>
<keyword evidence="8" id="KW-0624">Polysaccharide degradation</keyword>
<dbReference type="InterPro" id="IPR033132">
    <property type="entry name" value="GH_1_N_CS"/>
</dbReference>
<evidence type="ECO:0000256" key="6">
    <source>
        <dbReference type="ARBA" id="ARBA00023277"/>
    </source>
</evidence>
<dbReference type="PANTHER" id="PTHR10353">
    <property type="entry name" value="GLYCOSYL HYDROLASE"/>
    <property type="match status" value="1"/>
</dbReference>
<evidence type="ECO:0000256" key="8">
    <source>
        <dbReference type="ARBA" id="ARBA00023326"/>
    </source>
</evidence>
<dbReference type="InterPro" id="IPR018120">
    <property type="entry name" value="Glyco_hydro_1_AS"/>
</dbReference>
<comment type="catalytic activity">
    <reaction evidence="1 10">
        <text>Hydrolysis of terminal, non-reducing beta-D-glucosyl residues with release of beta-D-glucose.</text>
        <dbReference type="EC" id="3.2.1.21"/>
    </reaction>
</comment>
<evidence type="ECO:0000256" key="7">
    <source>
        <dbReference type="ARBA" id="ARBA00023295"/>
    </source>
</evidence>
<evidence type="ECO:0000256" key="2">
    <source>
        <dbReference type="ARBA" id="ARBA00010838"/>
    </source>
</evidence>
<dbReference type="Proteomes" id="UP001225356">
    <property type="component" value="Unassembled WGS sequence"/>
</dbReference>
<evidence type="ECO:0000256" key="5">
    <source>
        <dbReference type="ARBA" id="ARBA00023001"/>
    </source>
</evidence>
<keyword evidence="7 10" id="KW-0326">Glycosidase</keyword>
<evidence type="ECO:0000256" key="1">
    <source>
        <dbReference type="ARBA" id="ARBA00000448"/>
    </source>
</evidence>
<dbReference type="Gene3D" id="3.20.20.80">
    <property type="entry name" value="Glycosidases"/>
    <property type="match status" value="1"/>
</dbReference>
<proteinExistence type="inferred from homology"/>
<dbReference type="InterPro" id="IPR001360">
    <property type="entry name" value="Glyco_hydro_1"/>
</dbReference>
<dbReference type="NCBIfam" id="TIGR03356">
    <property type="entry name" value="BGL"/>
    <property type="match status" value="1"/>
</dbReference>
<dbReference type="EMBL" id="JAUSQU010000001">
    <property type="protein sequence ID" value="MDP9840824.1"/>
    <property type="molecule type" value="Genomic_DNA"/>
</dbReference>
<evidence type="ECO:0000256" key="9">
    <source>
        <dbReference type="PROSITE-ProRule" id="PRU10055"/>
    </source>
</evidence>
<evidence type="ECO:0000313" key="12">
    <source>
        <dbReference type="Proteomes" id="UP001225356"/>
    </source>
</evidence>
<dbReference type="EC" id="3.2.1.21" evidence="3 10"/>
<dbReference type="InterPro" id="IPR017736">
    <property type="entry name" value="Glyco_hydro_1_beta-glucosidase"/>
</dbReference>
<feature type="active site" description="Nucleophile" evidence="9">
    <location>
        <position position="380"/>
    </location>
</feature>
<organism evidence="11 12">
    <name type="scientific">Streptosporangium lutulentum</name>
    <dbReference type="NCBI Taxonomy" id="1461250"/>
    <lineage>
        <taxon>Bacteria</taxon>
        <taxon>Bacillati</taxon>
        <taxon>Actinomycetota</taxon>
        <taxon>Actinomycetes</taxon>
        <taxon>Streptosporangiales</taxon>
        <taxon>Streptosporangiaceae</taxon>
        <taxon>Streptosporangium</taxon>
    </lineage>
</organism>
<reference evidence="11 12" key="1">
    <citation type="submission" date="2023-07" db="EMBL/GenBank/DDBJ databases">
        <title>Sequencing the genomes of 1000 actinobacteria strains.</title>
        <authorList>
            <person name="Klenk H.-P."/>
        </authorList>
    </citation>
    <scope>NUCLEOTIDE SEQUENCE [LARGE SCALE GENOMIC DNA]</scope>
    <source>
        <strain evidence="11 12">DSM 46740</strain>
    </source>
</reference>
<sequence>MTVVSTRGATLTQGRADFPVGFVWGAATASYQIEGAAHEDGRGPSIWDTFSGTPGKVIGGDTGDVACDHYFRYADDVRLMSDLDLAAYRFSVAWPRIQPDGTGPANTRGLDFYSRLVDRLLEAGITPYVTLYHWDLPQALEDAGGWPERDTAYRFADYARIVHARLGDRVQHWTTLNEPWVAAFLGYGNGVHAPGRREPAAAFRAAHHLLLGHGLAARAIREAGAEEIGLALNLSPVITPAQVGDPAAVPSLQDAEAVGRIDTLLTRHFLDPALRGEYPVELLAMIERNGGLAHIRDGDLEIINQPIDVIGINYYNPCVVESGPGQAADAAWPGSEDIRFCPVDDVPATAMGWPIVPNGLSRLLVRLADDYPEVGLVITENGAAFEDVVEGDRVHDTGRTGYLDGHLRAVHAAIADGADVRGYLVWSLLDNFEWAYGYGRRFGIVHVDFDTQRRLFKDSALWYREVIKQNGLRGN</sequence>
<dbReference type="PANTHER" id="PTHR10353:SF36">
    <property type="entry name" value="LP05116P"/>
    <property type="match status" value="1"/>
</dbReference>
<gene>
    <name evidence="11" type="ORF">J2853_000035</name>
</gene>
<comment type="caution">
    <text evidence="11">The sequence shown here is derived from an EMBL/GenBank/DDBJ whole genome shotgun (WGS) entry which is preliminary data.</text>
</comment>
<evidence type="ECO:0000256" key="4">
    <source>
        <dbReference type="ARBA" id="ARBA00022801"/>
    </source>
</evidence>
<comment type="similarity">
    <text evidence="2 10">Belongs to the glycosyl hydrolase 1 family.</text>
</comment>
<dbReference type="GO" id="GO:0008422">
    <property type="term" value="F:beta-glucosidase activity"/>
    <property type="evidence" value="ECO:0007669"/>
    <property type="project" value="UniProtKB-EC"/>
</dbReference>
<dbReference type="InterPro" id="IPR017853">
    <property type="entry name" value="GH"/>
</dbReference>
<dbReference type="PRINTS" id="PR00131">
    <property type="entry name" value="GLHYDRLASE1"/>
</dbReference>
<dbReference type="PROSITE" id="PS00653">
    <property type="entry name" value="GLYCOSYL_HYDROL_F1_2"/>
    <property type="match status" value="1"/>
</dbReference>
<name>A0ABT9Q267_9ACTN</name>
<protein>
    <recommendedName>
        <fullName evidence="3 10">Beta-glucosidase</fullName>
        <ecNumber evidence="3 10">3.2.1.21</ecNumber>
    </recommendedName>
</protein>
<keyword evidence="4 10" id="KW-0378">Hydrolase</keyword>
<evidence type="ECO:0000313" key="11">
    <source>
        <dbReference type="EMBL" id="MDP9840824.1"/>
    </source>
</evidence>
<keyword evidence="6" id="KW-0119">Carbohydrate metabolism</keyword>